<keyword evidence="1" id="KW-0472">Membrane</keyword>
<sequence>MVTQPRVYVPNKGGHDFSDAYRFGDVVFITEGPLKRYALQEFYRICVDKMKDACSDDFIVIISLTSICMVAAAIMARK</sequence>
<feature type="transmembrane region" description="Helical" evidence="1">
    <location>
        <begin position="58"/>
        <end position="76"/>
    </location>
</feature>
<feature type="non-terminal residue" evidence="2">
    <location>
        <position position="78"/>
    </location>
</feature>
<dbReference type="InterPro" id="IPR057116">
    <property type="entry name" value="Pam3_gp32"/>
</dbReference>
<evidence type="ECO:0000256" key="1">
    <source>
        <dbReference type="SAM" id="Phobius"/>
    </source>
</evidence>
<evidence type="ECO:0000313" key="2">
    <source>
        <dbReference type="EMBL" id="KKK50617.1"/>
    </source>
</evidence>
<organism evidence="2">
    <name type="scientific">marine sediment metagenome</name>
    <dbReference type="NCBI Taxonomy" id="412755"/>
    <lineage>
        <taxon>unclassified sequences</taxon>
        <taxon>metagenomes</taxon>
        <taxon>ecological metagenomes</taxon>
    </lineage>
</organism>
<dbReference type="AlphaFoldDB" id="A0A0F8W1N5"/>
<dbReference type="EMBL" id="LAZR01067926">
    <property type="protein sequence ID" value="KKK50617.1"/>
    <property type="molecule type" value="Genomic_DNA"/>
</dbReference>
<accession>A0A0F8W1N5</accession>
<reference evidence="2" key="1">
    <citation type="journal article" date="2015" name="Nature">
        <title>Complex archaea that bridge the gap between prokaryotes and eukaryotes.</title>
        <authorList>
            <person name="Spang A."/>
            <person name="Saw J.H."/>
            <person name="Jorgensen S.L."/>
            <person name="Zaremba-Niedzwiedzka K."/>
            <person name="Martijn J."/>
            <person name="Lind A.E."/>
            <person name="van Eijk R."/>
            <person name="Schleper C."/>
            <person name="Guy L."/>
            <person name="Ettema T.J."/>
        </authorList>
    </citation>
    <scope>NUCLEOTIDE SEQUENCE</scope>
</reference>
<name>A0A0F8W1N5_9ZZZZ</name>
<dbReference type="Pfam" id="PF23992">
    <property type="entry name" value="Pam3_gp32"/>
    <property type="match status" value="1"/>
</dbReference>
<comment type="caution">
    <text evidence="2">The sequence shown here is derived from an EMBL/GenBank/DDBJ whole genome shotgun (WGS) entry which is preliminary data.</text>
</comment>
<gene>
    <name evidence="2" type="ORF">LCGC14_3123220</name>
</gene>
<keyword evidence="1" id="KW-0812">Transmembrane</keyword>
<proteinExistence type="predicted"/>
<keyword evidence="1" id="KW-1133">Transmembrane helix</keyword>
<protein>
    <submittedName>
        <fullName evidence="2">Uncharacterized protein</fullName>
    </submittedName>
</protein>